<evidence type="ECO:0000259" key="6">
    <source>
        <dbReference type="Pfam" id="PF04542"/>
    </source>
</evidence>
<dbReference type="GO" id="GO:0016987">
    <property type="term" value="F:sigma factor activity"/>
    <property type="evidence" value="ECO:0007669"/>
    <property type="project" value="UniProtKB-KW"/>
</dbReference>
<dbReference type="InterPro" id="IPR039425">
    <property type="entry name" value="RNA_pol_sigma-70-like"/>
</dbReference>
<keyword evidence="2" id="KW-0805">Transcription regulation</keyword>
<dbReference type="CDD" id="cd06171">
    <property type="entry name" value="Sigma70_r4"/>
    <property type="match status" value="1"/>
</dbReference>
<dbReference type="InterPro" id="IPR013249">
    <property type="entry name" value="RNA_pol_sigma70_r4_t2"/>
</dbReference>
<dbReference type="Proteomes" id="UP000315439">
    <property type="component" value="Unassembled WGS sequence"/>
</dbReference>
<feature type="domain" description="RNA polymerase sigma factor 70 region 4 type 2" evidence="7">
    <location>
        <begin position="133"/>
        <end position="184"/>
    </location>
</feature>
<dbReference type="InterPro" id="IPR036388">
    <property type="entry name" value="WH-like_DNA-bd_sf"/>
</dbReference>
<dbReference type="EMBL" id="VIKS01000004">
    <property type="protein sequence ID" value="TQV88439.1"/>
    <property type="molecule type" value="Genomic_DNA"/>
</dbReference>
<evidence type="ECO:0000256" key="2">
    <source>
        <dbReference type="ARBA" id="ARBA00023015"/>
    </source>
</evidence>
<keyword evidence="5" id="KW-0804">Transcription</keyword>
<comment type="caution">
    <text evidence="8">The sequence shown here is derived from an EMBL/GenBank/DDBJ whole genome shotgun (WGS) entry which is preliminary data.</text>
</comment>
<dbReference type="Pfam" id="PF04542">
    <property type="entry name" value="Sigma70_r2"/>
    <property type="match status" value="1"/>
</dbReference>
<dbReference type="PANTHER" id="PTHR43133">
    <property type="entry name" value="RNA POLYMERASE ECF-TYPE SIGMA FACTO"/>
    <property type="match status" value="1"/>
</dbReference>
<name>A0A545UG46_9GAMM</name>
<dbReference type="NCBIfam" id="TIGR02937">
    <property type="entry name" value="sigma70-ECF"/>
    <property type="match status" value="1"/>
</dbReference>
<evidence type="ECO:0000259" key="7">
    <source>
        <dbReference type="Pfam" id="PF08281"/>
    </source>
</evidence>
<evidence type="ECO:0000256" key="5">
    <source>
        <dbReference type="ARBA" id="ARBA00023163"/>
    </source>
</evidence>
<evidence type="ECO:0000313" key="9">
    <source>
        <dbReference type="Proteomes" id="UP000315439"/>
    </source>
</evidence>
<evidence type="ECO:0000256" key="1">
    <source>
        <dbReference type="ARBA" id="ARBA00010641"/>
    </source>
</evidence>
<dbReference type="InterPro" id="IPR013325">
    <property type="entry name" value="RNA_pol_sigma_r2"/>
</dbReference>
<proteinExistence type="inferred from homology"/>
<keyword evidence="3" id="KW-0731">Sigma factor</keyword>
<evidence type="ECO:0000256" key="3">
    <source>
        <dbReference type="ARBA" id="ARBA00023082"/>
    </source>
</evidence>
<dbReference type="InterPro" id="IPR013324">
    <property type="entry name" value="RNA_pol_sigma_r3/r4-like"/>
</dbReference>
<comment type="similarity">
    <text evidence="1">Belongs to the sigma-70 factor family. ECF subfamily.</text>
</comment>
<dbReference type="RefSeq" id="WP_142892947.1">
    <property type="nucleotide sequence ID" value="NZ_ML660162.1"/>
</dbReference>
<dbReference type="SUPFAM" id="SSF88659">
    <property type="entry name" value="Sigma3 and sigma4 domains of RNA polymerase sigma factors"/>
    <property type="match status" value="1"/>
</dbReference>
<keyword evidence="9" id="KW-1185">Reference proteome</keyword>
<evidence type="ECO:0000256" key="4">
    <source>
        <dbReference type="ARBA" id="ARBA00023125"/>
    </source>
</evidence>
<reference evidence="8 9" key="1">
    <citation type="submission" date="2019-07" db="EMBL/GenBank/DDBJ databases">
        <title>Draft genome for Aliikangiella sp. M105.</title>
        <authorList>
            <person name="Wang G."/>
        </authorList>
    </citation>
    <scope>NUCLEOTIDE SEQUENCE [LARGE SCALE GENOMIC DNA]</scope>
    <source>
        <strain evidence="8 9">M105</strain>
    </source>
</reference>
<dbReference type="GO" id="GO:0006352">
    <property type="term" value="P:DNA-templated transcription initiation"/>
    <property type="evidence" value="ECO:0007669"/>
    <property type="project" value="InterPro"/>
</dbReference>
<dbReference type="Pfam" id="PF08281">
    <property type="entry name" value="Sigma70_r4_2"/>
    <property type="match status" value="1"/>
</dbReference>
<organism evidence="8 9">
    <name type="scientific">Aliikangiella coralliicola</name>
    <dbReference type="NCBI Taxonomy" id="2592383"/>
    <lineage>
        <taxon>Bacteria</taxon>
        <taxon>Pseudomonadati</taxon>
        <taxon>Pseudomonadota</taxon>
        <taxon>Gammaproteobacteria</taxon>
        <taxon>Oceanospirillales</taxon>
        <taxon>Pleioneaceae</taxon>
        <taxon>Aliikangiella</taxon>
    </lineage>
</organism>
<dbReference type="InterPro" id="IPR014284">
    <property type="entry name" value="RNA_pol_sigma-70_dom"/>
</dbReference>
<dbReference type="GO" id="GO:0003677">
    <property type="term" value="F:DNA binding"/>
    <property type="evidence" value="ECO:0007669"/>
    <property type="project" value="UniProtKB-KW"/>
</dbReference>
<keyword evidence="4" id="KW-0238">DNA-binding</keyword>
<dbReference type="Gene3D" id="1.10.10.10">
    <property type="entry name" value="Winged helix-like DNA-binding domain superfamily/Winged helix DNA-binding domain"/>
    <property type="match status" value="1"/>
</dbReference>
<dbReference type="PANTHER" id="PTHR43133:SF8">
    <property type="entry name" value="RNA POLYMERASE SIGMA FACTOR HI_1459-RELATED"/>
    <property type="match status" value="1"/>
</dbReference>
<dbReference type="AlphaFoldDB" id="A0A545UG46"/>
<gene>
    <name evidence="8" type="ORF">FLL46_07910</name>
</gene>
<dbReference type="InterPro" id="IPR007627">
    <property type="entry name" value="RNA_pol_sigma70_r2"/>
</dbReference>
<sequence>MESIEKDLIEAAQQGNVSAFEQLINGTERKMLSIAAGFAASPDDAEDIYQDAMINAFRALPKFRKDSQFSTWLYRILVNTAISSRRKLKSKINRLITFYDPQNDENTSISGYEQYGSESNPEAQLSNDQLSKAINKALASLSDKEKIAFVLCHQQEIKIVDAAQIMGCGEGSVKSYLFRARDKMRSQLQSFIG</sequence>
<accession>A0A545UG46</accession>
<feature type="domain" description="RNA polymerase sigma-70 region 2" evidence="6">
    <location>
        <begin position="27"/>
        <end position="89"/>
    </location>
</feature>
<dbReference type="SUPFAM" id="SSF88946">
    <property type="entry name" value="Sigma2 domain of RNA polymerase sigma factors"/>
    <property type="match status" value="1"/>
</dbReference>
<protein>
    <submittedName>
        <fullName evidence="8">Sigma-70 family RNA polymerase sigma factor</fullName>
    </submittedName>
</protein>
<evidence type="ECO:0000313" key="8">
    <source>
        <dbReference type="EMBL" id="TQV88439.1"/>
    </source>
</evidence>
<dbReference type="OrthoDB" id="9784272at2"/>
<dbReference type="Gene3D" id="1.10.1740.10">
    <property type="match status" value="1"/>
</dbReference>